<name>A0AAW1S4M0_9CHLO</name>
<feature type="compositionally biased region" description="Low complexity" evidence="3">
    <location>
        <begin position="118"/>
        <end position="132"/>
    </location>
</feature>
<feature type="compositionally biased region" description="Gly residues" evidence="3">
    <location>
        <begin position="892"/>
        <end position="903"/>
    </location>
</feature>
<feature type="region of interest" description="Disordered" evidence="3">
    <location>
        <begin position="582"/>
        <end position="601"/>
    </location>
</feature>
<dbReference type="InterPro" id="IPR039739">
    <property type="entry name" value="MAG2/RNF10"/>
</dbReference>
<evidence type="ECO:0008006" key="6">
    <source>
        <dbReference type="Google" id="ProtNLM"/>
    </source>
</evidence>
<evidence type="ECO:0000313" key="4">
    <source>
        <dbReference type="EMBL" id="KAK9840636.1"/>
    </source>
</evidence>
<dbReference type="PANTHER" id="PTHR12983">
    <property type="entry name" value="RING FINGER 10 FAMILY MEMBER"/>
    <property type="match status" value="1"/>
</dbReference>
<dbReference type="AlphaFoldDB" id="A0AAW1S4M0"/>
<dbReference type="InterPro" id="IPR013083">
    <property type="entry name" value="Znf_RING/FYVE/PHD"/>
</dbReference>
<dbReference type="Proteomes" id="UP001445335">
    <property type="component" value="Unassembled WGS sequence"/>
</dbReference>
<evidence type="ECO:0000313" key="5">
    <source>
        <dbReference type="Proteomes" id="UP001445335"/>
    </source>
</evidence>
<feature type="compositionally biased region" description="Low complexity" evidence="3">
    <location>
        <begin position="752"/>
        <end position="770"/>
    </location>
</feature>
<dbReference type="EMBL" id="JALJOU010000013">
    <property type="protein sequence ID" value="KAK9840636.1"/>
    <property type="molecule type" value="Genomic_DNA"/>
</dbReference>
<feature type="region of interest" description="Disordered" evidence="3">
    <location>
        <begin position="158"/>
        <end position="181"/>
    </location>
</feature>
<proteinExistence type="predicted"/>
<dbReference type="GO" id="GO:0045944">
    <property type="term" value="P:positive regulation of transcription by RNA polymerase II"/>
    <property type="evidence" value="ECO:0007669"/>
    <property type="project" value="TreeGrafter"/>
</dbReference>
<dbReference type="GO" id="GO:0000976">
    <property type="term" value="F:transcription cis-regulatory region binding"/>
    <property type="evidence" value="ECO:0007669"/>
    <property type="project" value="TreeGrafter"/>
</dbReference>
<evidence type="ECO:0000256" key="3">
    <source>
        <dbReference type="SAM" id="MobiDB-lite"/>
    </source>
</evidence>
<accession>A0AAW1S4M0</accession>
<dbReference type="GO" id="GO:0005737">
    <property type="term" value="C:cytoplasm"/>
    <property type="evidence" value="ECO:0007669"/>
    <property type="project" value="UniProtKB-SubCell"/>
</dbReference>
<comment type="subcellular location">
    <subcellularLocation>
        <location evidence="1">Cytoplasm</location>
    </subcellularLocation>
</comment>
<organism evidence="4 5">
    <name type="scientific">Elliptochloris bilobata</name>
    <dbReference type="NCBI Taxonomy" id="381761"/>
    <lineage>
        <taxon>Eukaryota</taxon>
        <taxon>Viridiplantae</taxon>
        <taxon>Chlorophyta</taxon>
        <taxon>core chlorophytes</taxon>
        <taxon>Trebouxiophyceae</taxon>
        <taxon>Trebouxiophyceae incertae sedis</taxon>
        <taxon>Elliptochloris clade</taxon>
        <taxon>Elliptochloris</taxon>
    </lineage>
</organism>
<sequence>MVHSAQAAAFVPGGSASLGASATSKEVANSGRPLSSFRVRSSKKGHADGGDGARSAGGAQSEGGISRALRSGRPCRTSNRSPGAQGTPDARRASSGSAGGGGAGGAEDGSGGLGPADGGPAARGGEAAPLGRSPQRSAFIPANHLLNFQYDSRAAGARGGVGAARGRGGRRGGPRPQPYDRNKFLQANFRFLVSDAGDLRRWEADADLMPDWEDVVEVEMLAPAPLRCPISLDAPPLCPQITPCGHVFAFPAIMAHLAAHNDGASARRAAPCPLCYSPVVARELRLVRVHQVAAPQVGDVLTFKLLRRPRRSILPVEAEPDTTAAHLQPSKAGEPSAAAAWATSANGSAGNAAHGARTSGPPVYNRFSKFTAVADATPLWRGAAEALAEYAAVVMTEGTLDAATEAPHVFAAADALAARAAAWTERRQRLRVEAAVPGGPELQDAHETGAVAAAEVKKVTTAAVSAAAEEQSREAAAAARAAEFPSLPHARRPADRPGAGGAGAATHMQAARAHALEAAFSDEDDYFDLDADLPGPASVRQAASPGAPDGAAATAAAQPSAATGAVRSSGVPIAGWTAGGTRDAAGSYHSDSEAALGSSPTEGGAGFAAGSDFHFYQAEDGQWLFLGALEVRALLMAAGGAPAALPGAVAGRLLAVEPMVQTEAARRRIRFLGHLPLNGTFHVAEIDLAALLPTDALAPFAEELRARERRRERRSQEEAKRAARDAAREAAALAAAMGPTAAELRAMPLPSAAAGPAPAGDAADAAAGAEPDGEAGDGAAAKQPTSGLSFANITKLGYAATGPALGTSPTASAASAPRAWGPAAAARPPASAAMAAPAAWGATNPKTPGTGGSRSAPGGSPADAGAWGEARNSLAEQLSAAMAAHTAAAAVDGGGDAGSGGSGKKGRRGGKQTLLFSTAQRRY</sequence>
<feature type="compositionally biased region" description="Low complexity" evidence="3">
    <location>
        <begin position="13"/>
        <end position="22"/>
    </location>
</feature>
<feature type="compositionally biased region" description="Polar residues" evidence="3">
    <location>
        <begin position="914"/>
        <end position="923"/>
    </location>
</feature>
<evidence type="ECO:0000256" key="2">
    <source>
        <dbReference type="ARBA" id="ARBA00022490"/>
    </source>
</evidence>
<feature type="compositionally biased region" description="Low complexity" evidence="3">
    <location>
        <begin position="541"/>
        <end position="564"/>
    </location>
</feature>
<feature type="compositionally biased region" description="Gly residues" evidence="3">
    <location>
        <begin position="97"/>
        <end position="117"/>
    </location>
</feature>
<feature type="compositionally biased region" description="Low complexity" evidence="3">
    <location>
        <begin position="330"/>
        <end position="356"/>
    </location>
</feature>
<reference evidence="4 5" key="1">
    <citation type="journal article" date="2024" name="Nat. Commun.">
        <title>Phylogenomics reveals the evolutionary origins of lichenization in chlorophyte algae.</title>
        <authorList>
            <person name="Puginier C."/>
            <person name="Libourel C."/>
            <person name="Otte J."/>
            <person name="Skaloud P."/>
            <person name="Haon M."/>
            <person name="Grisel S."/>
            <person name="Petersen M."/>
            <person name="Berrin J.G."/>
            <person name="Delaux P.M."/>
            <person name="Dal Grande F."/>
            <person name="Keller J."/>
        </authorList>
    </citation>
    <scope>NUCLEOTIDE SEQUENCE [LARGE SCALE GENOMIC DNA]</scope>
    <source>
        <strain evidence="4 5">SAG 245.80</strain>
    </source>
</reference>
<feature type="region of interest" description="Disordered" evidence="3">
    <location>
        <begin position="1"/>
        <end position="134"/>
    </location>
</feature>
<feature type="region of interest" description="Disordered" evidence="3">
    <location>
        <begin position="318"/>
        <end position="358"/>
    </location>
</feature>
<feature type="region of interest" description="Disordered" evidence="3">
    <location>
        <begin position="752"/>
        <end position="784"/>
    </location>
</feature>
<gene>
    <name evidence="4" type="ORF">WJX81_005957</name>
</gene>
<feature type="region of interest" description="Disordered" evidence="3">
    <location>
        <begin position="835"/>
        <end position="870"/>
    </location>
</feature>
<evidence type="ECO:0000256" key="1">
    <source>
        <dbReference type="ARBA" id="ARBA00004496"/>
    </source>
</evidence>
<feature type="region of interest" description="Disordered" evidence="3">
    <location>
        <begin position="891"/>
        <end position="923"/>
    </location>
</feature>
<comment type="caution">
    <text evidence="4">The sequence shown here is derived from an EMBL/GenBank/DDBJ whole genome shotgun (WGS) entry which is preliminary data.</text>
</comment>
<dbReference type="SUPFAM" id="SSF57850">
    <property type="entry name" value="RING/U-box"/>
    <property type="match status" value="1"/>
</dbReference>
<feature type="compositionally biased region" description="Low complexity" evidence="3">
    <location>
        <begin position="853"/>
        <end position="868"/>
    </location>
</feature>
<feature type="region of interest" description="Disordered" evidence="3">
    <location>
        <begin position="527"/>
        <end position="564"/>
    </location>
</feature>
<dbReference type="PANTHER" id="PTHR12983:SF9">
    <property type="entry name" value="E3 UBIQUITIN-PROTEIN LIGASE RNF10"/>
    <property type="match status" value="1"/>
</dbReference>
<keyword evidence="5" id="KW-1185">Reference proteome</keyword>
<protein>
    <recommendedName>
        <fullName evidence="6">RING-type domain-containing protein</fullName>
    </recommendedName>
</protein>
<keyword evidence="2" id="KW-0963">Cytoplasm</keyword>
<dbReference type="Gene3D" id="3.30.40.10">
    <property type="entry name" value="Zinc/RING finger domain, C3HC4 (zinc finger)"/>
    <property type="match status" value="1"/>
</dbReference>
<feature type="region of interest" description="Disordered" evidence="3">
    <location>
        <begin position="476"/>
        <end position="506"/>
    </location>
</feature>